<comment type="caution">
    <text evidence="4">The sequence shown here is derived from an EMBL/GenBank/DDBJ whole genome shotgun (WGS) entry which is preliminary data.</text>
</comment>
<dbReference type="EMBL" id="LYBM01000056">
    <property type="protein sequence ID" value="ODA30221.1"/>
    <property type="molecule type" value="Genomic_DNA"/>
</dbReference>
<dbReference type="InterPro" id="IPR002347">
    <property type="entry name" value="SDR_fam"/>
</dbReference>
<dbReference type="OrthoDB" id="4690547at2"/>
<dbReference type="PANTHER" id="PTHR44196">
    <property type="entry name" value="DEHYDROGENASE/REDUCTASE SDR FAMILY MEMBER 7B"/>
    <property type="match status" value="1"/>
</dbReference>
<dbReference type="Pfam" id="PF00106">
    <property type="entry name" value="adh_short"/>
    <property type="match status" value="1"/>
</dbReference>
<protein>
    <submittedName>
        <fullName evidence="4">Short-chain dehydrogenase</fullName>
    </submittedName>
</protein>
<dbReference type="PANTHER" id="PTHR44196:SF1">
    <property type="entry name" value="DEHYDROGENASE_REDUCTASE SDR FAMILY MEMBER 7B"/>
    <property type="match status" value="1"/>
</dbReference>
<dbReference type="InterPro" id="IPR020904">
    <property type="entry name" value="Sc_DH/Rdtase_CS"/>
</dbReference>
<evidence type="ECO:0000313" key="5">
    <source>
        <dbReference type="Proteomes" id="UP000094936"/>
    </source>
</evidence>
<gene>
    <name evidence="4" type="ORF">A8L45_20680</name>
</gene>
<accession>A0A1C3EAE2</accession>
<keyword evidence="5" id="KW-1185">Reference proteome</keyword>
<keyword evidence="2" id="KW-0560">Oxidoreductase</keyword>
<dbReference type="GO" id="GO:0016491">
    <property type="term" value="F:oxidoreductase activity"/>
    <property type="evidence" value="ECO:0007669"/>
    <property type="project" value="UniProtKB-KW"/>
</dbReference>
<dbReference type="InterPro" id="IPR036291">
    <property type="entry name" value="NAD(P)-bd_dom_sf"/>
</dbReference>
<proteinExistence type="inferred from homology"/>
<dbReference type="GO" id="GO:0016020">
    <property type="term" value="C:membrane"/>
    <property type="evidence" value="ECO:0007669"/>
    <property type="project" value="TreeGrafter"/>
</dbReference>
<dbReference type="STRING" id="1080227.A8L45_20680"/>
<sequence length="242" mass="26070">MELIDKKIVITGGTSGIGLEVVRAVAPLNQVIVIARNSEKLSQLADTFNITPYQCDLSDLEQVKQTATAIENDHPTLDVLINNAAVQFAPTFISRDFSYDNIENEITTNLTSVCCLTSILLPALLASSDAAILNVNSGLALVPKTSSAVYCATKSALHAFSTSFRYQLADTHIRVYQSLMPLVETNMTAGRGSGKMSPEEAASQLIRGIERGVEDNDIGKVKILRWLTRIAPSAAAKLMKAS</sequence>
<comment type="similarity">
    <text evidence="1 3">Belongs to the short-chain dehydrogenases/reductases (SDR) family.</text>
</comment>
<evidence type="ECO:0000256" key="2">
    <source>
        <dbReference type="ARBA" id="ARBA00023002"/>
    </source>
</evidence>
<dbReference type="Gene3D" id="3.40.50.720">
    <property type="entry name" value="NAD(P)-binding Rossmann-like Domain"/>
    <property type="match status" value="1"/>
</dbReference>
<dbReference type="PROSITE" id="PS00061">
    <property type="entry name" value="ADH_SHORT"/>
    <property type="match status" value="1"/>
</dbReference>
<dbReference type="AlphaFoldDB" id="A0A1C3EAE2"/>
<evidence type="ECO:0000313" key="4">
    <source>
        <dbReference type="EMBL" id="ODA30221.1"/>
    </source>
</evidence>
<dbReference type="PRINTS" id="PR00081">
    <property type="entry name" value="GDHRDH"/>
</dbReference>
<dbReference type="PRINTS" id="PR00080">
    <property type="entry name" value="SDRFAMILY"/>
</dbReference>
<reference evidence="4 5" key="1">
    <citation type="submission" date="2016-05" db="EMBL/GenBank/DDBJ databases">
        <title>Genomic Taxonomy of the Vibrionaceae.</title>
        <authorList>
            <person name="Gomez-Gil B."/>
            <person name="Enciso-Ibarra J."/>
        </authorList>
    </citation>
    <scope>NUCLEOTIDE SEQUENCE [LARGE SCALE GENOMIC DNA]</scope>
    <source>
        <strain evidence="4 5">CAIM 1920</strain>
    </source>
</reference>
<organism evidence="4 5">
    <name type="scientific">Veronia pacifica</name>
    <dbReference type="NCBI Taxonomy" id="1080227"/>
    <lineage>
        <taxon>Bacteria</taxon>
        <taxon>Pseudomonadati</taxon>
        <taxon>Pseudomonadota</taxon>
        <taxon>Gammaproteobacteria</taxon>
        <taxon>Vibrionales</taxon>
        <taxon>Vibrionaceae</taxon>
        <taxon>Veronia</taxon>
    </lineage>
</organism>
<evidence type="ECO:0000256" key="3">
    <source>
        <dbReference type="RuleBase" id="RU000363"/>
    </source>
</evidence>
<dbReference type="SUPFAM" id="SSF51735">
    <property type="entry name" value="NAD(P)-binding Rossmann-fold domains"/>
    <property type="match status" value="1"/>
</dbReference>
<dbReference type="Proteomes" id="UP000094936">
    <property type="component" value="Unassembled WGS sequence"/>
</dbReference>
<name>A0A1C3EAE2_9GAMM</name>
<dbReference type="RefSeq" id="WP_068905256.1">
    <property type="nucleotide sequence ID" value="NZ_JBHUIF010000017.1"/>
</dbReference>
<evidence type="ECO:0000256" key="1">
    <source>
        <dbReference type="ARBA" id="ARBA00006484"/>
    </source>
</evidence>